<organism evidence="5 6">
    <name type="scientific">Canna indica</name>
    <name type="common">Indian-shot</name>
    <dbReference type="NCBI Taxonomy" id="4628"/>
    <lineage>
        <taxon>Eukaryota</taxon>
        <taxon>Viridiplantae</taxon>
        <taxon>Streptophyta</taxon>
        <taxon>Embryophyta</taxon>
        <taxon>Tracheophyta</taxon>
        <taxon>Spermatophyta</taxon>
        <taxon>Magnoliopsida</taxon>
        <taxon>Liliopsida</taxon>
        <taxon>Zingiberales</taxon>
        <taxon>Cannaceae</taxon>
        <taxon>Canna</taxon>
    </lineage>
</organism>
<accession>A0AAQ3KCX7</accession>
<evidence type="ECO:0000313" key="5">
    <source>
        <dbReference type="EMBL" id="WOL06444.1"/>
    </source>
</evidence>
<dbReference type="FunFam" id="3.30.559.10:FF:000015">
    <property type="entry name" value="Spermidine hydroxycinnamoyl transferase"/>
    <property type="match status" value="1"/>
</dbReference>
<name>A0AAQ3KCX7_9LILI</name>
<dbReference type="InterPro" id="IPR023213">
    <property type="entry name" value="CAT-like_dom_sf"/>
</dbReference>
<proteinExistence type="inferred from homology"/>
<keyword evidence="2" id="KW-0808">Transferase</keyword>
<dbReference type="GO" id="GO:0016747">
    <property type="term" value="F:acyltransferase activity, transferring groups other than amino-acyl groups"/>
    <property type="evidence" value="ECO:0007669"/>
    <property type="project" value="TreeGrafter"/>
</dbReference>
<evidence type="ECO:0000256" key="2">
    <source>
        <dbReference type="ARBA" id="ARBA00022679"/>
    </source>
</evidence>
<dbReference type="InterPro" id="IPR050317">
    <property type="entry name" value="Plant_Fungal_Acyltransferase"/>
</dbReference>
<keyword evidence="6" id="KW-1185">Reference proteome</keyword>
<reference evidence="5 6" key="1">
    <citation type="submission" date="2023-10" db="EMBL/GenBank/DDBJ databases">
        <title>Chromosome-scale genome assembly provides insights into flower coloration mechanisms of Canna indica.</title>
        <authorList>
            <person name="Li C."/>
        </authorList>
    </citation>
    <scope>NUCLEOTIDE SEQUENCE [LARGE SCALE GENOMIC DNA]</scope>
    <source>
        <tissue evidence="5">Flower</tissue>
    </source>
</reference>
<dbReference type="PANTHER" id="PTHR31642">
    <property type="entry name" value="TRICHOTHECENE 3-O-ACETYLTRANSFERASE"/>
    <property type="match status" value="1"/>
</dbReference>
<dbReference type="Pfam" id="PF02458">
    <property type="entry name" value="Transferase"/>
    <property type="match status" value="1"/>
</dbReference>
<dbReference type="FunFam" id="3.30.559.10:FF:000008">
    <property type="entry name" value="Tryptamine hydroxycinnamoyl transferase"/>
    <property type="match status" value="1"/>
</dbReference>
<evidence type="ECO:0000256" key="1">
    <source>
        <dbReference type="ARBA" id="ARBA00009861"/>
    </source>
</evidence>
<evidence type="ECO:0000313" key="6">
    <source>
        <dbReference type="Proteomes" id="UP001327560"/>
    </source>
</evidence>
<dbReference type="AlphaFoldDB" id="A0AAQ3KCX7"/>
<dbReference type="Proteomes" id="UP001327560">
    <property type="component" value="Chromosome 5"/>
</dbReference>
<comment type="similarity">
    <text evidence="1">Belongs to the plant acyltransferase family.</text>
</comment>
<dbReference type="EMBL" id="CP136894">
    <property type="protein sequence ID" value="WOL06444.1"/>
    <property type="molecule type" value="Genomic_DNA"/>
</dbReference>
<dbReference type="SUPFAM" id="SSF52777">
    <property type="entry name" value="CoA-dependent acyltransferases"/>
    <property type="match status" value="1"/>
</dbReference>
<dbReference type="Gene3D" id="3.30.559.10">
    <property type="entry name" value="Chloramphenicol acetyltransferase-like domain"/>
    <property type="match status" value="2"/>
</dbReference>
<protein>
    <submittedName>
        <fullName evidence="5">Uncharacterized protein</fullName>
    </submittedName>
</protein>
<evidence type="ECO:0000256" key="4">
    <source>
        <dbReference type="SAM" id="MobiDB-lite"/>
    </source>
</evidence>
<dbReference type="PANTHER" id="PTHR31642:SF11">
    <property type="entry name" value="SHIKIMATE O-HYDROXYCINNAMOYLTRANSFERASE"/>
    <property type="match status" value="1"/>
</dbReference>
<keyword evidence="3" id="KW-0012">Acyltransferase</keyword>
<feature type="region of interest" description="Disordered" evidence="4">
    <location>
        <begin position="197"/>
        <end position="224"/>
    </location>
</feature>
<evidence type="ECO:0000256" key="3">
    <source>
        <dbReference type="ARBA" id="ARBA00023315"/>
    </source>
</evidence>
<sequence>MVVINVRRSTMVQPAEPTPQRRLWNSNLDLVVPRFHTPSVYFYRPNGSADFFDAAVMRDALAQALVPFYPMAGRLARDEDGRIEIDCNGAGVLFVEADTDATVDDFGDFAPTMELKQLIPTVEYTDDISSFPLLVLQVTYFKCGGVSLGVGMQHHAADGFSGLHFINSWSDVARGAGIAVKPFIDRTLLRARDPPTPSFPHIEYQPAPPMKQAPPATTSPTAVNPAKATSTATAVNIFKLTKPQLGLLKTKAPPGGSYSTYSLLAAHVWRCVCVARDLPPDQLTKMYIATDGRQRLRPPLPEGYFGNVIFTGTPIATAGEVTAPGGGPAPAAGTIQQALAKMDDSYLRSALDYLEMQPDLGALVRGAHTFRCPNIGLTSWVRLPIHDADFGWGRPVFMGPGGIAYEGLAFVLPDPTGDGSLSVAISLQPDHMLKFEKLIYDI</sequence>
<gene>
    <name evidence="5" type="ORF">Cni_G15178</name>
</gene>